<keyword evidence="2" id="KW-0723">Serine/threonine-protein kinase</keyword>
<sequence>MLDMPPRLSALKAAIRARSSPSPRSFVRLPVERPIDEETLPHYDPEHFYPVHIGDVFDGRYRVTGKLGFGAYSTSWLCQDLGSQKFAVLKLSTSLRKFPTATDREFEIYEHLAKIKSRHPGRSLIRELYDSFELQGHAGKHRCLVLQPMHMTILEMMRLNPKPFDLPLLKMTLRRLLLALDFLHAEADTIHTDLKTDNLMLSLEDSTMLADFAAEEVRQLSPRKRIDESRTIYQSRQFRRPFRGKSFGLPILCDFGEARIGKAHESSPFVQPNIYRSPEIIFEMAWGSAVDIWNLQGWGLCETTGQCFDHNGAWIAHEVAAVPPTSLESLEDRLSGTEKESFLHFLRSMLKWLPEERRTARQLLDDPWLL</sequence>
<organism evidence="10 11">
    <name type="scientific">Penicillium polonicum</name>
    <dbReference type="NCBI Taxonomy" id="60169"/>
    <lineage>
        <taxon>Eukaryota</taxon>
        <taxon>Fungi</taxon>
        <taxon>Dikarya</taxon>
        <taxon>Ascomycota</taxon>
        <taxon>Pezizomycotina</taxon>
        <taxon>Eurotiomycetes</taxon>
        <taxon>Eurotiomycetidae</taxon>
        <taxon>Eurotiales</taxon>
        <taxon>Aspergillaceae</taxon>
        <taxon>Penicillium</taxon>
    </lineage>
</organism>
<evidence type="ECO:0000256" key="5">
    <source>
        <dbReference type="ARBA" id="ARBA00022777"/>
    </source>
</evidence>
<dbReference type="Proteomes" id="UP000191408">
    <property type="component" value="Unassembled WGS sequence"/>
</dbReference>
<dbReference type="STRING" id="60169.A0A1V6P3U1"/>
<dbReference type="EC" id="2.7.11.1" evidence="1"/>
<comment type="caution">
    <text evidence="10">The sequence shown here is derived from an EMBL/GenBank/DDBJ whole genome shotgun (WGS) entry which is preliminary data.</text>
</comment>
<evidence type="ECO:0000256" key="1">
    <source>
        <dbReference type="ARBA" id="ARBA00012513"/>
    </source>
</evidence>
<dbReference type="PANTHER" id="PTHR47634">
    <property type="entry name" value="PROTEIN KINASE DOMAIN-CONTAINING PROTEIN-RELATED"/>
    <property type="match status" value="1"/>
</dbReference>
<dbReference type="PANTHER" id="PTHR47634:SF9">
    <property type="entry name" value="PROTEIN KINASE DOMAIN-CONTAINING PROTEIN-RELATED"/>
    <property type="match status" value="1"/>
</dbReference>
<dbReference type="Gene3D" id="1.10.510.10">
    <property type="entry name" value="Transferase(Phosphotransferase) domain 1"/>
    <property type="match status" value="1"/>
</dbReference>
<dbReference type="OrthoDB" id="5979581at2759"/>
<dbReference type="Gene3D" id="3.30.200.20">
    <property type="entry name" value="Phosphorylase Kinase, domain 1"/>
    <property type="match status" value="1"/>
</dbReference>
<keyword evidence="5" id="KW-0418">Kinase</keyword>
<keyword evidence="3" id="KW-0808">Transferase</keyword>
<gene>
    <name evidence="10" type="ORF">PENPOL_c001G04139</name>
</gene>
<dbReference type="PROSITE" id="PS50011">
    <property type="entry name" value="PROTEIN_KINASE_DOM"/>
    <property type="match status" value="1"/>
</dbReference>
<dbReference type="GO" id="GO:0005524">
    <property type="term" value="F:ATP binding"/>
    <property type="evidence" value="ECO:0007669"/>
    <property type="project" value="UniProtKB-KW"/>
</dbReference>
<keyword evidence="4" id="KW-0547">Nucleotide-binding</keyword>
<dbReference type="GO" id="GO:0050684">
    <property type="term" value="P:regulation of mRNA processing"/>
    <property type="evidence" value="ECO:0007669"/>
    <property type="project" value="TreeGrafter"/>
</dbReference>
<dbReference type="SUPFAM" id="SSF56112">
    <property type="entry name" value="Protein kinase-like (PK-like)"/>
    <property type="match status" value="1"/>
</dbReference>
<dbReference type="GO" id="GO:0004674">
    <property type="term" value="F:protein serine/threonine kinase activity"/>
    <property type="evidence" value="ECO:0007669"/>
    <property type="project" value="UniProtKB-KW"/>
</dbReference>
<evidence type="ECO:0000313" key="11">
    <source>
        <dbReference type="Proteomes" id="UP000191408"/>
    </source>
</evidence>
<dbReference type="InterPro" id="IPR000719">
    <property type="entry name" value="Prot_kinase_dom"/>
</dbReference>
<comment type="catalytic activity">
    <reaction evidence="7">
        <text>L-threonyl-[protein] + ATP = O-phospho-L-threonyl-[protein] + ADP + H(+)</text>
        <dbReference type="Rhea" id="RHEA:46608"/>
        <dbReference type="Rhea" id="RHEA-COMP:11060"/>
        <dbReference type="Rhea" id="RHEA-COMP:11605"/>
        <dbReference type="ChEBI" id="CHEBI:15378"/>
        <dbReference type="ChEBI" id="CHEBI:30013"/>
        <dbReference type="ChEBI" id="CHEBI:30616"/>
        <dbReference type="ChEBI" id="CHEBI:61977"/>
        <dbReference type="ChEBI" id="CHEBI:456216"/>
        <dbReference type="EC" id="2.7.11.1"/>
    </reaction>
</comment>
<dbReference type="GO" id="GO:0000245">
    <property type="term" value="P:spliceosomal complex assembly"/>
    <property type="evidence" value="ECO:0007669"/>
    <property type="project" value="TreeGrafter"/>
</dbReference>
<dbReference type="CDD" id="cd05118">
    <property type="entry name" value="STKc_CMGC"/>
    <property type="match status" value="1"/>
</dbReference>
<comment type="catalytic activity">
    <reaction evidence="8">
        <text>L-seryl-[protein] + ATP = O-phospho-L-seryl-[protein] + ADP + H(+)</text>
        <dbReference type="Rhea" id="RHEA:17989"/>
        <dbReference type="Rhea" id="RHEA-COMP:9863"/>
        <dbReference type="Rhea" id="RHEA-COMP:11604"/>
        <dbReference type="ChEBI" id="CHEBI:15378"/>
        <dbReference type="ChEBI" id="CHEBI:29999"/>
        <dbReference type="ChEBI" id="CHEBI:30616"/>
        <dbReference type="ChEBI" id="CHEBI:83421"/>
        <dbReference type="ChEBI" id="CHEBI:456216"/>
        <dbReference type="EC" id="2.7.11.1"/>
    </reaction>
</comment>
<evidence type="ECO:0000256" key="3">
    <source>
        <dbReference type="ARBA" id="ARBA00022679"/>
    </source>
</evidence>
<dbReference type="SMART" id="SM00220">
    <property type="entry name" value="S_TKc"/>
    <property type="match status" value="1"/>
</dbReference>
<dbReference type="Pfam" id="PF00069">
    <property type="entry name" value="Pkinase"/>
    <property type="match status" value="2"/>
</dbReference>
<keyword evidence="6" id="KW-0067">ATP-binding</keyword>
<evidence type="ECO:0000256" key="7">
    <source>
        <dbReference type="ARBA" id="ARBA00047899"/>
    </source>
</evidence>
<reference evidence="11" key="1">
    <citation type="journal article" date="2017" name="Nat. Microbiol.">
        <title>Global analysis of biosynthetic gene clusters reveals vast potential of secondary metabolite production in Penicillium species.</title>
        <authorList>
            <person name="Nielsen J.C."/>
            <person name="Grijseels S."/>
            <person name="Prigent S."/>
            <person name="Ji B."/>
            <person name="Dainat J."/>
            <person name="Nielsen K.F."/>
            <person name="Frisvad J.C."/>
            <person name="Workman M."/>
            <person name="Nielsen J."/>
        </authorList>
    </citation>
    <scope>NUCLEOTIDE SEQUENCE [LARGE SCALE GENOMIC DNA]</scope>
    <source>
        <strain evidence="11">IBT 4502</strain>
    </source>
</reference>
<evidence type="ECO:0000313" key="10">
    <source>
        <dbReference type="EMBL" id="OQD71630.1"/>
    </source>
</evidence>
<dbReference type="AlphaFoldDB" id="A0A1V6P3U1"/>
<protein>
    <recommendedName>
        <fullName evidence="1">non-specific serine/threonine protein kinase</fullName>
        <ecNumber evidence="1">2.7.11.1</ecNumber>
    </recommendedName>
</protein>
<evidence type="ECO:0000256" key="8">
    <source>
        <dbReference type="ARBA" id="ARBA00048679"/>
    </source>
</evidence>
<evidence type="ECO:0000259" key="9">
    <source>
        <dbReference type="PROSITE" id="PS50011"/>
    </source>
</evidence>
<dbReference type="EMBL" id="MDYM01000001">
    <property type="protein sequence ID" value="OQD71630.1"/>
    <property type="molecule type" value="Genomic_DNA"/>
</dbReference>
<accession>A0A1V6P3U1</accession>
<dbReference type="InterPro" id="IPR051334">
    <property type="entry name" value="SRPK"/>
</dbReference>
<evidence type="ECO:0000256" key="4">
    <source>
        <dbReference type="ARBA" id="ARBA00022741"/>
    </source>
</evidence>
<proteinExistence type="predicted"/>
<keyword evidence="11" id="KW-1185">Reference proteome</keyword>
<name>A0A1V6P3U1_PENPO</name>
<evidence type="ECO:0000256" key="6">
    <source>
        <dbReference type="ARBA" id="ARBA00022840"/>
    </source>
</evidence>
<feature type="domain" description="Protein kinase" evidence="9">
    <location>
        <begin position="61"/>
        <end position="369"/>
    </location>
</feature>
<dbReference type="InterPro" id="IPR011009">
    <property type="entry name" value="Kinase-like_dom_sf"/>
</dbReference>
<evidence type="ECO:0000256" key="2">
    <source>
        <dbReference type="ARBA" id="ARBA00022527"/>
    </source>
</evidence>